<dbReference type="Proteomes" id="UP000236738">
    <property type="component" value="Unassembled WGS sequence"/>
</dbReference>
<evidence type="ECO:0000256" key="1">
    <source>
        <dbReference type="PROSITE-ProRule" id="PRU00339"/>
    </source>
</evidence>
<sequence>MKKLLFFLISILILASCSTRKKKSDSTFMKGFFTYYNTLFNSKSALETELKNRTTAHKDNFYAPYIQLLTYEDDTSILNGLNENNPEENAPQFSVGRSGPPSQIDNDNLNNGGSKGVSILQISEAKALKAIEKYSVLKNGVEKNKKMFDAHLILAQARIYDNKALESLDALNYIFVHMKKDKRIPLARVYEALAYSKMGNYYRSNELFLDLKKDKIKKKYRKLASLYYSEMLLKSGKKDEAINELSNAYALNKNRKIRSRIAFLRGQILASLGKNEDARESFVTAYKNANDFEFEVKAQVEIAKTFNGKEDDYDGAKTYLEKISKKGTYESRKNEFYYALGLMANKAGKKDEAQEYFAKSLKEKISDPQIRGLDFYEIGKSYFEKDDYLSAGAYYDSALAVMNYQPTKILLAEQSKNIKKLTANYYLIKKNDSILNLAKMTEPEKVAYFNKYIATLKAKEDAELAQQKRDERSKGFDTGDYNANSVFNTSGGNNFQDFGSGSGSKGFYFANQNAISKGESDFKRVWGDRTLIDNWRTSARTTSIQDLKNEALGVTSTKDPRRLEPEFYIEKIPTDGAEILALKKARDTASLGLGRMFDAYFGNTKLATKTLYDLVDNKPEDDVKLQALYQIFAMNYEKNPAAAERAKQIILSDFPYSSYAEYVKNPKNNTFSQSSADVEKTYSKAFDLYEKEKFEESKAVIDSALSKYPKDGLVPKFALLNAFNAGKTSGKEIMILQLEQIALNYAKTPEGEKAKEMLKYLKSDISVEMTNENGQKIPGNVNDNRQNTNGPGKPIENRAIPEKRRIDDSRNPNNPQGINTNGSGESGPPRKRIKPSENPPY</sequence>
<evidence type="ECO:0000313" key="4">
    <source>
        <dbReference type="Proteomes" id="UP000236738"/>
    </source>
</evidence>
<dbReference type="InterPro" id="IPR011990">
    <property type="entry name" value="TPR-like_helical_dom_sf"/>
</dbReference>
<gene>
    <name evidence="3" type="ORF">SAMN05421847_1683</name>
</gene>
<organism evidence="3 4">
    <name type="scientific">Halpernia humi</name>
    <dbReference type="NCBI Taxonomy" id="493375"/>
    <lineage>
        <taxon>Bacteria</taxon>
        <taxon>Pseudomonadati</taxon>
        <taxon>Bacteroidota</taxon>
        <taxon>Flavobacteriia</taxon>
        <taxon>Flavobacteriales</taxon>
        <taxon>Weeksellaceae</taxon>
        <taxon>Chryseobacterium group</taxon>
        <taxon>Halpernia</taxon>
    </lineage>
</organism>
<dbReference type="Gene3D" id="1.25.40.10">
    <property type="entry name" value="Tetratricopeptide repeat domain"/>
    <property type="match status" value="3"/>
</dbReference>
<feature type="compositionally biased region" description="Basic and acidic residues" evidence="2">
    <location>
        <begin position="795"/>
        <end position="810"/>
    </location>
</feature>
<proteinExistence type="predicted"/>
<feature type="repeat" description="TPR" evidence="1">
    <location>
        <begin position="334"/>
        <end position="367"/>
    </location>
</feature>
<dbReference type="Pfam" id="PF13432">
    <property type="entry name" value="TPR_16"/>
    <property type="match status" value="2"/>
</dbReference>
<dbReference type="OrthoDB" id="1522549at2"/>
<dbReference type="AlphaFoldDB" id="A0A1H5Y5B9"/>
<name>A0A1H5Y5B9_9FLAO</name>
<dbReference type="SMART" id="SM00028">
    <property type="entry name" value="TPR"/>
    <property type="match status" value="4"/>
</dbReference>
<dbReference type="InterPro" id="IPR019734">
    <property type="entry name" value="TPR_rpt"/>
</dbReference>
<keyword evidence="1" id="KW-0802">TPR repeat</keyword>
<dbReference type="PROSITE" id="PS50005">
    <property type="entry name" value="TPR"/>
    <property type="match status" value="1"/>
</dbReference>
<reference evidence="4" key="1">
    <citation type="submission" date="2016-10" db="EMBL/GenBank/DDBJ databases">
        <authorList>
            <person name="Varghese N."/>
            <person name="Submissions S."/>
        </authorList>
    </citation>
    <scope>NUCLEOTIDE SEQUENCE [LARGE SCALE GENOMIC DNA]</scope>
    <source>
        <strain evidence="4">DSM 21580</strain>
    </source>
</reference>
<dbReference type="SUPFAM" id="SSF48452">
    <property type="entry name" value="TPR-like"/>
    <property type="match status" value="1"/>
</dbReference>
<feature type="compositionally biased region" description="Polar residues" evidence="2">
    <location>
        <begin position="811"/>
        <end position="823"/>
    </location>
</feature>
<evidence type="ECO:0000313" key="3">
    <source>
        <dbReference type="EMBL" id="SEG19153.1"/>
    </source>
</evidence>
<keyword evidence="4" id="KW-1185">Reference proteome</keyword>
<feature type="region of interest" description="Disordered" evidence="2">
    <location>
        <begin position="772"/>
        <end position="841"/>
    </location>
</feature>
<feature type="compositionally biased region" description="Polar residues" evidence="2">
    <location>
        <begin position="781"/>
        <end position="790"/>
    </location>
</feature>
<protein>
    <submittedName>
        <fullName evidence="3">Tetratricopeptide repeat-containing protein</fullName>
    </submittedName>
</protein>
<dbReference type="EMBL" id="FNUS01000003">
    <property type="protein sequence ID" value="SEG19153.1"/>
    <property type="molecule type" value="Genomic_DNA"/>
</dbReference>
<evidence type="ECO:0000256" key="2">
    <source>
        <dbReference type="SAM" id="MobiDB-lite"/>
    </source>
</evidence>
<accession>A0A1H5Y5B9</accession>
<dbReference type="PROSITE" id="PS51257">
    <property type="entry name" value="PROKAR_LIPOPROTEIN"/>
    <property type="match status" value="1"/>
</dbReference>
<dbReference type="RefSeq" id="WP_146063285.1">
    <property type="nucleotide sequence ID" value="NZ_FNUS01000003.1"/>
</dbReference>